<proteinExistence type="predicted"/>
<organism evidence="1 2">
    <name type="scientific">Pyropia yezoensis</name>
    <name type="common">Susabi-nori</name>
    <name type="synonym">Porphyra yezoensis</name>
    <dbReference type="NCBI Taxonomy" id="2788"/>
    <lineage>
        <taxon>Eukaryota</taxon>
        <taxon>Rhodophyta</taxon>
        <taxon>Bangiophyceae</taxon>
        <taxon>Bangiales</taxon>
        <taxon>Bangiaceae</taxon>
        <taxon>Pyropia</taxon>
    </lineage>
</organism>
<protein>
    <submittedName>
        <fullName evidence="1">Uncharacterized protein</fullName>
    </submittedName>
</protein>
<evidence type="ECO:0000313" key="2">
    <source>
        <dbReference type="Proteomes" id="UP000798662"/>
    </source>
</evidence>
<comment type="caution">
    <text evidence="1">The sequence shown here is derived from an EMBL/GenBank/DDBJ whole genome shotgun (WGS) entry which is preliminary data.</text>
</comment>
<evidence type="ECO:0000313" key="1">
    <source>
        <dbReference type="EMBL" id="KAK1866604.1"/>
    </source>
</evidence>
<gene>
    <name evidence="1" type="ORF">I4F81_009120</name>
</gene>
<dbReference type="Proteomes" id="UP000798662">
    <property type="component" value="Chromosome 2"/>
</dbReference>
<name>A0ACC3C9I8_PYRYE</name>
<keyword evidence="2" id="KW-1185">Reference proteome</keyword>
<accession>A0ACC3C9I8</accession>
<sequence>MVDERFFGRKRAQHAAFVRSGHPWPRLLHGPVQPRPESAVNMARPTLRQPITTRRVIVMRDGSTGAPEEGSSLPGIRELELRTLSLKIGQMEHDVADARKRAEVAQQQWETSVGASKEVFGSTLIRHNAEVTDGLQVLGQLRQREQQLRSGQQYQVKDVRDDQQFPDSRAQTDQLAVATKMTVQDLFESVGLSLHSDPLTVWTNIFKTKPTWRLRDSTGMSSLRCLLAVAQQEHVQAERDRLQEQEVGVGRTDVEHSCDSHVIPTDSLVARLSLLFLTAFPGSGKSHHLRLLGEQVNKLRAGDDVAARNLLDAPNLTTEAEDGKFVSAEDSGTPRFDQSTLQWAKKLKLIGVNFNSERWSLNESGSDGSMARHPGGALSPLHLRILFFALADLNDADAAETVWSDLGTKCAKAFNAGTLSPHDLEVAVVALLRRRCGAVAPHAPLLILLDELSKCDGFCADVYAKDVKRPTAPKAFRSAACSLANKVNGRVLLASLDDELPRTETQSSGRVPVEAVKLPPFPMVELFTSVLGELSVSKDLHLSYRGHLVKAGTQGGRPQIVAQAEALANVVGADVRHAAYLASFLSSACSGQKLSAILRSSARSANLSYADIWSHSDCDFIFAHSLRCEYVRAADTLPSGCTWDSVRRSGLIQAVGGPRFHVKLPLYVAWVLHACDGTGRIFPRTLYNMIGGVDGQLRWRAWEAIWVNLEVLLPYARSLVANSKVGDLAATSRKCDALVKLFPSTSHFGRKLVSRCENPAFLPLRVEERSLPKLLLRFLNQDRSLTSVVWQTEDNTAAVDSLLFAVNEDYQMVIRASQVKQTTAVVQQPLSWGQARDLVQNMRLWLAIATWLALSGDPMIQGYSKAEEWRTLRTGFRTVFPAVADEPNDAVVDEEAVLRAYLTANWAHLPRTPASIEDVLVAVFSVLQKSSFVVALQRPRGASFFHDRRVHLRSYMDDAIVMTQEDLPEHAGSFLSSVVTDCGRTANTFFSAEPTVFDIDQ</sequence>
<dbReference type="EMBL" id="CM020619">
    <property type="protein sequence ID" value="KAK1866604.1"/>
    <property type="molecule type" value="Genomic_DNA"/>
</dbReference>
<reference evidence="1" key="1">
    <citation type="submission" date="2019-11" db="EMBL/GenBank/DDBJ databases">
        <title>Nori genome reveals adaptations in red seaweeds to the harsh intertidal environment.</title>
        <authorList>
            <person name="Wang D."/>
            <person name="Mao Y."/>
        </authorList>
    </citation>
    <scope>NUCLEOTIDE SEQUENCE</scope>
    <source>
        <tissue evidence="1">Gametophyte</tissue>
    </source>
</reference>